<feature type="active site" description="Proton acceptor" evidence="11">
    <location>
        <position position="393"/>
    </location>
</feature>
<evidence type="ECO:0000256" key="6">
    <source>
        <dbReference type="ARBA" id="ARBA00022946"/>
    </source>
</evidence>
<accession>A0A150PY40</accession>
<evidence type="ECO:0000256" key="8">
    <source>
        <dbReference type="ARBA" id="ARBA00023140"/>
    </source>
</evidence>
<evidence type="ECO:0000256" key="4">
    <source>
        <dbReference type="ARBA" id="ARBA00022679"/>
    </source>
</evidence>
<dbReference type="Pfam" id="PF02803">
    <property type="entry name" value="Thiolase_C"/>
    <property type="match status" value="1"/>
</dbReference>
<name>A0A150PY40_SORCE</name>
<evidence type="ECO:0000313" key="16">
    <source>
        <dbReference type="Proteomes" id="UP000075260"/>
    </source>
</evidence>
<dbReference type="Pfam" id="PF00108">
    <property type="entry name" value="Thiolase_N"/>
    <property type="match status" value="1"/>
</dbReference>
<evidence type="ECO:0000256" key="7">
    <source>
        <dbReference type="ARBA" id="ARBA00023098"/>
    </source>
</evidence>
<comment type="subcellular location">
    <subcellularLocation>
        <location evidence="1">Peroxisome</location>
    </subcellularLocation>
</comment>
<proteinExistence type="inferred from homology"/>
<dbReference type="InterPro" id="IPR020617">
    <property type="entry name" value="Thiolase_C"/>
</dbReference>
<dbReference type="GO" id="GO:0005737">
    <property type="term" value="C:cytoplasm"/>
    <property type="evidence" value="ECO:0007669"/>
    <property type="project" value="UniProtKB-ARBA"/>
</dbReference>
<dbReference type="CDD" id="cd00751">
    <property type="entry name" value="thiolase"/>
    <property type="match status" value="1"/>
</dbReference>
<dbReference type="Gene3D" id="3.40.47.10">
    <property type="match status" value="1"/>
</dbReference>
<dbReference type="PANTHER" id="PTHR43853">
    <property type="entry name" value="3-KETOACYL-COA THIOLASE, PEROXISOMAL"/>
    <property type="match status" value="1"/>
</dbReference>
<evidence type="ECO:0000256" key="3">
    <source>
        <dbReference type="ARBA" id="ARBA00010982"/>
    </source>
</evidence>
<evidence type="ECO:0000256" key="9">
    <source>
        <dbReference type="ARBA" id="ARBA00023315"/>
    </source>
</evidence>
<dbReference type="InterPro" id="IPR020613">
    <property type="entry name" value="Thiolase_CS"/>
</dbReference>
<dbReference type="GO" id="GO:0006635">
    <property type="term" value="P:fatty acid beta-oxidation"/>
    <property type="evidence" value="ECO:0007669"/>
    <property type="project" value="TreeGrafter"/>
</dbReference>
<reference evidence="15 16" key="1">
    <citation type="submission" date="2014-02" db="EMBL/GenBank/DDBJ databases">
        <title>The small core and large imbalanced accessory genome model reveals a collaborative survival strategy of Sorangium cellulosum strains in nature.</title>
        <authorList>
            <person name="Han K."/>
            <person name="Peng R."/>
            <person name="Blom J."/>
            <person name="Li Y.-Z."/>
        </authorList>
    </citation>
    <scope>NUCLEOTIDE SEQUENCE [LARGE SCALE GENOMIC DNA]</scope>
    <source>
        <strain evidence="15 16">So0008-312</strain>
    </source>
</reference>
<keyword evidence="9 12" id="KW-0012">Acyltransferase</keyword>
<protein>
    <recommendedName>
        <fullName evidence="10">acetyl-CoA C-acyltransferase</fullName>
        <ecNumber evidence="10">2.3.1.16</ecNumber>
    </recommendedName>
</protein>
<evidence type="ECO:0000256" key="10">
    <source>
        <dbReference type="ARBA" id="ARBA00024073"/>
    </source>
</evidence>
<dbReference type="PIRSF" id="PIRSF000429">
    <property type="entry name" value="Ac-CoA_Ac_transf"/>
    <property type="match status" value="1"/>
</dbReference>
<keyword evidence="6" id="KW-0809">Transit peptide</keyword>
<dbReference type="InterPro" id="IPR020616">
    <property type="entry name" value="Thiolase_N"/>
</dbReference>
<dbReference type="InterPro" id="IPR050215">
    <property type="entry name" value="Thiolase-like_sf_Thiolase"/>
</dbReference>
<dbReference type="PROSITE" id="PS00098">
    <property type="entry name" value="THIOLASE_1"/>
    <property type="match status" value="1"/>
</dbReference>
<comment type="caution">
    <text evidence="15">The sequence shown here is derived from an EMBL/GenBank/DDBJ whole genome shotgun (WGS) entry which is preliminary data.</text>
</comment>
<sequence>MARAAIIDGVRTGVSRAFQGRLRAARPDDMAAHCIDALLARNPGLDPARVDDCVIGCAFPEGPQGMNLGRNAAVLSRLGRGSAGLTISRYCASGLDAVAHAASRVASGQAEIVVAGGAESISMTMKSVNASNIFNPAIRERSPGTYLKMSSEVPTIPFWKRAFRSMGETAEIIAQREQITRAEQDAYAWRSQMRTLRAQQAGLFDDEIAPLAVDIAEQPAGPVERVVVDRDDCCRPDTTVEVLATLEPAFRPDGSVTAGNAAPAADGASCALLADEQAARRDGLEVRGWFAGYATVGCEPELMAAGAARAISKLLAAHRLTPRDIDLFEINEVFAAQILYCIRALELDEERVNVNGGAISVGHPFGMTGARLVGHVTRELRRRGGRLGVVAMCVGGGIGTAALIEASL</sequence>
<gene>
    <name evidence="15" type="ORF">BE15_17045</name>
</gene>
<keyword evidence="8" id="KW-0576">Peroxisome</keyword>
<dbReference type="GO" id="GO:0003988">
    <property type="term" value="F:acetyl-CoA C-acyltransferase activity"/>
    <property type="evidence" value="ECO:0007669"/>
    <property type="project" value="UniProtKB-EC"/>
</dbReference>
<dbReference type="InterPro" id="IPR020615">
    <property type="entry name" value="Thiolase_acyl_enz_int_AS"/>
</dbReference>
<evidence type="ECO:0000256" key="2">
    <source>
        <dbReference type="ARBA" id="ARBA00005189"/>
    </source>
</evidence>
<evidence type="ECO:0000313" key="15">
    <source>
        <dbReference type="EMBL" id="KYF60600.1"/>
    </source>
</evidence>
<feature type="domain" description="Thiolase N-terminal" evidence="13">
    <location>
        <begin position="5"/>
        <end position="276"/>
    </location>
</feature>
<evidence type="ECO:0000256" key="12">
    <source>
        <dbReference type="RuleBase" id="RU003557"/>
    </source>
</evidence>
<organism evidence="15 16">
    <name type="scientific">Sorangium cellulosum</name>
    <name type="common">Polyangium cellulosum</name>
    <dbReference type="NCBI Taxonomy" id="56"/>
    <lineage>
        <taxon>Bacteria</taxon>
        <taxon>Pseudomonadati</taxon>
        <taxon>Myxococcota</taxon>
        <taxon>Polyangia</taxon>
        <taxon>Polyangiales</taxon>
        <taxon>Polyangiaceae</taxon>
        <taxon>Sorangium</taxon>
    </lineage>
</organism>
<dbReference type="Proteomes" id="UP000075260">
    <property type="component" value="Unassembled WGS sequence"/>
</dbReference>
<dbReference type="PROSITE" id="PS00099">
    <property type="entry name" value="THIOLASE_3"/>
    <property type="match status" value="1"/>
</dbReference>
<evidence type="ECO:0000259" key="14">
    <source>
        <dbReference type="Pfam" id="PF02803"/>
    </source>
</evidence>
<dbReference type="SUPFAM" id="SSF53901">
    <property type="entry name" value="Thiolase-like"/>
    <property type="match status" value="2"/>
</dbReference>
<evidence type="ECO:0000259" key="13">
    <source>
        <dbReference type="Pfam" id="PF00108"/>
    </source>
</evidence>
<feature type="domain" description="Thiolase C-terminal" evidence="14">
    <location>
        <begin position="289"/>
        <end position="405"/>
    </location>
</feature>
<feature type="active site" description="Proton acceptor" evidence="11">
    <location>
        <position position="363"/>
    </location>
</feature>
<dbReference type="GO" id="GO:0010124">
    <property type="term" value="P:phenylacetate catabolic process"/>
    <property type="evidence" value="ECO:0007669"/>
    <property type="project" value="TreeGrafter"/>
</dbReference>
<evidence type="ECO:0000256" key="1">
    <source>
        <dbReference type="ARBA" id="ARBA00004275"/>
    </source>
</evidence>
<dbReference type="EMBL" id="JEMA01001268">
    <property type="protein sequence ID" value="KYF60600.1"/>
    <property type="molecule type" value="Genomic_DNA"/>
</dbReference>
<comment type="similarity">
    <text evidence="3 12">Belongs to the thiolase-like superfamily. Thiolase family.</text>
</comment>
<dbReference type="InterPro" id="IPR020610">
    <property type="entry name" value="Thiolase_AS"/>
</dbReference>
<dbReference type="EC" id="2.3.1.16" evidence="10"/>
<keyword evidence="4 12" id="KW-0808">Transferase</keyword>
<keyword evidence="7" id="KW-0443">Lipid metabolism</keyword>
<dbReference type="FunFam" id="3.40.47.10:FF:000010">
    <property type="entry name" value="Acetyl-CoA acetyltransferase (Thiolase)"/>
    <property type="match status" value="1"/>
</dbReference>
<dbReference type="InterPro" id="IPR002155">
    <property type="entry name" value="Thiolase"/>
</dbReference>
<comment type="pathway">
    <text evidence="2">Lipid metabolism.</text>
</comment>
<dbReference type="PROSITE" id="PS00737">
    <property type="entry name" value="THIOLASE_2"/>
    <property type="match status" value="1"/>
</dbReference>
<dbReference type="InterPro" id="IPR016039">
    <property type="entry name" value="Thiolase-like"/>
</dbReference>
<dbReference type="NCBIfam" id="TIGR01930">
    <property type="entry name" value="AcCoA-C-Actrans"/>
    <property type="match status" value="1"/>
</dbReference>
<keyword evidence="5" id="KW-0276">Fatty acid metabolism</keyword>
<dbReference type="PANTHER" id="PTHR43853:SF8">
    <property type="entry name" value="3-KETOACYL-COA THIOLASE, PEROXISOMAL"/>
    <property type="match status" value="1"/>
</dbReference>
<feature type="active site" description="Acyl-thioester intermediate" evidence="11">
    <location>
        <position position="91"/>
    </location>
</feature>
<dbReference type="RefSeq" id="WP_061613475.1">
    <property type="nucleotide sequence ID" value="NZ_JEMA01001268.1"/>
</dbReference>
<evidence type="ECO:0000256" key="11">
    <source>
        <dbReference type="PIRSR" id="PIRSR000429-1"/>
    </source>
</evidence>
<evidence type="ECO:0000256" key="5">
    <source>
        <dbReference type="ARBA" id="ARBA00022832"/>
    </source>
</evidence>
<dbReference type="OrthoDB" id="8951704at2"/>
<dbReference type="AlphaFoldDB" id="A0A150PY40"/>